<evidence type="ECO:0000313" key="5">
    <source>
        <dbReference type="Proteomes" id="UP000290848"/>
    </source>
</evidence>
<accession>A0A4Q0MA78</accession>
<dbReference type="RefSeq" id="WP_128769409.1">
    <property type="nucleotide sequence ID" value="NZ_RXOC01000006.1"/>
</dbReference>
<name>A0A4Q0MA78_9SPHI</name>
<reference evidence="4 5" key="1">
    <citation type="submission" date="2018-12" db="EMBL/GenBank/DDBJ databases">
        <title>The Draft Genome Sequence of the Soil Bacterium Pedobacter tournemirensis R1.</title>
        <authorList>
            <person name="He J."/>
        </authorList>
    </citation>
    <scope>NUCLEOTIDE SEQUENCE [LARGE SCALE GENOMIC DNA]</scope>
    <source>
        <strain evidence="4 5">R1</strain>
    </source>
</reference>
<sequence length="384" mass="42803">MQKKDVNDLIAKFREGKCTEEEETLLKYWLHHLNQQGESGLTEGDFLEAKEQMWNEITPIRKLRRSYAGWYAAAAAILILAVSFGLYFFKNGPNTQTQQMSRSIEPGGNKAVLTLANGRQVVLNGTANGKIAEQSGLRISKTADGLLVCTAVSADRDTKNNNLQYNTIVTPKGGQYQINLPDGSKVWLNAASSLRFPSSFSGKERRVELTGEGYFEVNHALPVARRNPFIVSCSGQEVKVLGTHFNISSYSDEAAVRTTLLEGSVLVDAIAQASHVSDVVKLVPGQQSVLLNSSLKVEKVDVESVIAWKNGYFRFNDESLESIMRKVERWYDVKVEFEDASLKYEPLAGVITRFANVSDLLRMMELTGQVKFEVHENTIRVLKN</sequence>
<proteinExistence type="predicted"/>
<evidence type="ECO:0000313" key="4">
    <source>
        <dbReference type="EMBL" id="RXF69709.1"/>
    </source>
</evidence>
<dbReference type="InterPro" id="IPR032508">
    <property type="entry name" value="FecR_C"/>
</dbReference>
<feature type="transmembrane region" description="Helical" evidence="1">
    <location>
        <begin position="68"/>
        <end position="89"/>
    </location>
</feature>
<evidence type="ECO:0000259" key="2">
    <source>
        <dbReference type="Pfam" id="PF04773"/>
    </source>
</evidence>
<dbReference type="Pfam" id="PF04773">
    <property type="entry name" value="FecR"/>
    <property type="match status" value="1"/>
</dbReference>
<dbReference type="AlphaFoldDB" id="A0A4Q0MA78"/>
<dbReference type="Proteomes" id="UP000290848">
    <property type="component" value="Unassembled WGS sequence"/>
</dbReference>
<dbReference type="PANTHER" id="PTHR30273:SF2">
    <property type="entry name" value="PROTEIN FECR"/>
    <property type="match status" value="1"/>
</dbReference>
<dbReference type="Gene3D" id="3.55.50.30">
    <property type="match status" value="1"/>
</dbReference>
<dbReference type="GO" id="GO:0016989">
    <property type="term" value="F:sigma factor antagonist activity"/>
    <property type="evidence" value="ECO:0007669"/>
    <property type="project" value="TreeGrafter"/>
</dbReference>
<feature type="domain" description="Protein FecR C-terminal" evidence="3">
    <location>
        <begin position="312"/>
        <end position="380"/>
    </location>
</feature>
<feature type="domain" description="FecR protein" evidence="2">
    <location>
        <begin position="167"/>
        <end position="265"/>
    </location>
</feature>
<gene>
    <name evidence="4" type="ORF">EKH83_10670</name>
</gene>
<keyword evidence="1" id="KW-0812">Transmembrane</keyword>
<keyword evidence="1" id="KW-1133">Transmembrane helix</keyword>
<dbReference type="PANTHER" id="PTHR30273">
    <property type="entry name" value="PERIPLASMIC SIGNAL SENSOR AND SIGMA FACTOR ACTIVATOR FECR-RELATED"/>
    <property type="match status" value="1"/>
</dbReference>
<keyword evidence="1" id="KW-0472">Membrane</keyword>
<dbReference type="InterPro" id="IPR012373">
    <property type="entry name" value="Ferrdict_sens_TM"/>
</dbReference>
<dbReference type="InterPro" id="IPR006860">
    <property type="entry name" value="FecR"/>
</dbReference>
<evidence type="ECO:0000259" key="3">
    <source>
        <dbReference type="Pfam" id="PF16344"/>
    </source>
</evidence>
<dbReference type="PIRSF" id="PIRSF018266">
    <property type="entry name" value="FecR"/>
    <property type="match status" value="1"/>
</dbReference>
<evidence type="ECO:0000256" key="1">
    <source>
        <dbReference type="SAM" id="Phobius"/>
    </source>
</evidence>
<organism evidence="4 5">
    <name type="scientific">Arcticibacter tournemirensis</name>
    <dbReference type="NCBI Taxonomy" id="699437"/>
    <lineage>
        <taxon>Bacteria</taxon>
        <taxon>Pseudomonadati</taxon>
        <taxon>Bacteroidota</taxon>
        <taxon>Sphingobacteriia</taxon>
        <taxon>Sphingobacteriales</taxon>
        <taxon>Sphingobacteriaceae</taxon>
        <taxon>Arcticibacter</taxon>
    </lineage>
</organism>
<protein>
    <submittedName>
        <fullName evidence="4">FecR family protein</fullName>
    </submittedName>
</protein>
<comment type="caution">
    <text evidence="4">The sequence shown here is derived from an EMBL/GenBank/DDBJ whole genome shotgun (WGS) entry which is preliminary data.</text>
</comment>
<dbReference type="EMBL" id="RXOC01000006">
    <property type="protein sequence ID" value="RXF69709.1"/>
    <property type="molecule type" value="Genomic_DNA"/>
</dbReference>
<dbReference type="Gene3D" id="2.60.120.1440">
    <property type="match status" value="1"/>
</dbReference>
<dbReference type="Pfam" id="PF16344">
    <property type="entry name" value="FecR_C"/>
    <property type="match status" value="1"/>
</dbReference>